<sequence>MKNPICSSEDNGSEDKNAKRGAKFGSQVGAAAGARVGPFVTGLSSGLGGAVGYLVGSVVDDVADTAKPMTDGGQQQSDDYPREETHAGDEVDIPVQIETMESADHKDQ</sequence>
<dbReference type="HOGENOM" id="CLU_2285000_0_0_2"/>
<feature type="compositionally biased region" description="Polar residues" evidence="1">
    <location>
        <begin position="1"/>
        <end position="10"/>
    </location>
</feature>
<evidence type="ECO:0000313" key="3">
    <source>
        <dbReference type="Proteomes" id="UP000030649"/>
    </source>
</evidence>
<name>U1N2M6_9EURY</name>
<proteinExistence type="predicted"/>
<accession>U1N2M6</accession>
<organism evidence="2 3">
    <name type="scientific">Haloquadratum walsbyi J07HQW1</name>
    <dbReference type="NCBI Taxonomy" id="1238424"/>
    <lineage>
        <taxon>Archaea</taxon>
        <taxon>Methanobacteriati</taxon>
        <taxon>Methanobacteriota</taxon>
        <taxon>Stenosarchaea group</taxon>
        <taxon>Halobacteria</taxon>
        <taxon>Halobacteriales</taxon>
        <taxon>Haloferacaceae</taxon>
        <taxon>Haloquadratum</taxon>
    </lineage>
</organism>
<protein>
    <recommendedName>
        <fullName evidence="4">Glycine zipper domain-containing protein</fullName>
    </recommendedName>
</protein>
<reference evidence="2 3" key="1">
    <citation type="journal article" date="2013" name="PLoS ONE">
        <title>Assembly-driven community genomics of a hypersaline microbial ecosystem.</title>
        <authorList>
            <person name="Podell S."/>
            <person name="Ugalde J.A."/>
            <person name="Narasingarao P."/>
            <person name="Banfield J.F."/>
            <person name="Heidelberg K.B."/>
            <person name="Allen E.E."/>
        </authorList>
    </citation>
    <scope>NUCLEOTIDE SEQUENCE [LARGE SCALE GENOMIC DNA]</scope>
    <source>
        <strain evidence="3">J07HQW1</strain>
    </source>
</reference>
<dbReference type="EMBL" id="KE356560">
    <property type="protein sequence ID" value="ERG90608.1"/>
    <property type="molecule type" value="Genomic_DNA"/>
</dbReference>
<evidence type="ECO:0000256" key="1">
    <source>
        <dbReference type="SAM" id="MobiDB-lite"/>
    </source>
</evidence>
<feature type="region of interest" description="Disordered" evidence="1">
    <location>
        <begin position="64"/>
        <end position="108"/>
    </location>
</feature>
<dbReference type="AlphaFoldDB" id="U1N2M6"/>
<dbReference type="Proteomes" id="UP000030649">
    <property type="component" value="Unassembled WGS sequence"/>
</dbReference>
<evidence type="ECO:0000313" key="2">
    <source>
        <dbReference type="EMBL" id="ERG90608.1"/>
    </source>
</evidence>
<feature type="region of interest" description="Disordered" evidence="1">
    <location>
        <begin position="1"/>
        <end position="21"/>
    </location>
</feature>
<evidence type="ECO:0008006" key="4">
    <source>
        <dbReference type="Google" id="ProtNLM"/>
    </source>
</evidence>
<feature type="compositionally biased region" description="Basic and acidic residues" evidence="1">
    <location>
        <begin position="79"/>
        <end position="89"/>
    </location>
</feature>
<gene>
    <name evidence="2" type="ORF">J07HQW1_00632</name>
</gene>